<evidence type="ECO:0000313" key="4">
    <source>
        <dbReference type="Proteomes" id="UP000694308"/>
    </source>
</evidence>
<dbReference type="AlphaFoldDB" id="A0A949TUI0"/>
<dbReference type="GO" id="GO:0005829">
    <property type="term" value="C:cytosol"/>
    <property type="evidence" value="ECO:0007669"/>
    <property type="project" value="TreeGrafter"/>
</dbReference>
<comment type="caution">
    <text evidence="3">The sequence shown here is derived from an EMBL/GenBank/DDBJ whole genome shotgun (WGS) entry which is preliminary data.</text>
</comment>
<gene>
    <name evidence="3" type="ORF">I6U48_06835</name>
</gene>
<dbReference type="InterPro" id="IPR050397">
    <property type="entry name" value="Env_Response_Regulators"/>
</dbReference>
<evidence type="ECO:0000259" key="2">
    <source>
        <dbReference type="PROSITE" id="PS51063"/>
    </source>
</evidence>
<sequence>MKRCIVCLAELDLFRGLESEQCIKLCNCTVKKKLSKGESLFHQDEFSNAVYLIKSGKLKLVQITEDGHEAILDVCGPGEILGELSLYQEQKEVSSAIAMEEAKICCFSRQQFRTLIQENSSFALRIISYLGKKRYDSLQKYGEDTRQTVKEKLLYLFYHFAKEYGESKGEELLIDIIITQQELADMIGASRVMVGQAIKELITSNIIGREKRYYTLKKDPCLCRHTFE</sequence>
<dbReference type="Pfam" id="PF13545">
    <property type="entry name" value="HTH_Crp_2"/>
    <property type="match status" value="1"/>
</dbReference>
<dbReference type="RefSeq" id="WP_218319668.1">
    <property type="nucleotide sequence ID" value="NZ_JAEEGC010000027.1"/>
</dbReference>
<dbReference type="SMART" id="SM00100">
    <property type="entry name" value="cNMP"/>
    <property type="match status" value="1"/>
</dbReference>
<reference evidence="3" key="1">
    <citation type="submission" date="2020-12" db="EMBL/GenBank/DDBJ databases">
        <title>Clostridium thailandense sp. nov., a novel acetogenic bacterium isolated from peat land soil in Thailand.</title>
        <authorList>
            <person name="Chaikitkaew S."/>
            <person name="Birkeland N.K."/>
        </authorList>
    </citation>
    <scope>NUCLEOTIDE SEQUENCE</scope>
    <source>
        <strain evidence="3">PL3</strain>
    </source>
</reference>
<dbReference type="PANTHER" id="PTHR24567:SF74">
    <property type="entry name" value="HTH-TYPE TRANSCRIPTIONAL REGULATOR ARCR"/>
    <property type="match status" value="1"/>
</dbReference>
<feature type="domain" description="Cyclic nucleotide-binding" evidence="1">
    <location>
        <begin position="13"/>
        <end position="133"/>
    </location>
</feature>
<dbReference type="GO" id="GO:0003700">
    <property type="term" value="F:DNA-binding transcription factor activity"/>
    <property type="evidence" value="ECO:0007669"/>
    <property type="project" value="TreeGrafter"/>
</dbReference>
<organism evidence="3 4">
    <name type="scientific">Clostridium thailandense</name>
    <dbReference type="NCBI Taxonomy" id="2794346"/>
    <lineage>
        <taxon>Bacteria</taxon>
        <taxon>Bacillati</taxon>
        <taxon>Bacillota</taxon>
        <taxon>Clostridia</taxon>
        <taxon>Eubacteriales</taxon>
        <taxon>Clostridiaceae</taxon>
        <taxon>Clostridium</taxon>
    </lineage>
</organism>
<dbReference type="CDD" id="cd00038">
    <property type="entry name" value="CAP_ED"/>
    <property type="match status" value="1"/>
</dbReference>
<evidence type="ECO:0000313" key="3">
    <source>
        <dbReference type="EMBL" id="MBV7272633.1"/>
    </source>
</evidence>
<dbReference type="GO" id="GO:0003677">
    <property type="term" value="F:DNA binding"/>
    <property type="evidence" value="ECO:0007669"/>
    <property type="project" value="InterPro"/>
</dbReference>
<dbReference type="PANTHER" id="PTHR24567">
    <property type="entry name" value="CRP FAMILY TRANSCRIPTIONAL REGULATORY PROTEIN"/>
    <property type="match status" value="1"/>
</dbReference>
<dbReference type="PROSITE" id="PS51063">
    <property type="entry name" value="HTH_CRP_2"/>
    <property type="match status" value="1"/>
</dbReference>
<keyword evidence="4" id="KW-1185">Reference proteome</keyword>
<proteinExistence type="predicted"/>
<dbReference type="EMBL" id="JAEEGC010000027">
    <property type="protein sequence ID" value="MBV7272633.1"/>
    <property type="molecule type" value="Genomic_DNA"/>
</dbReference>
<dbReference type="Pfam" id="PF00027">
    <property type="entry name" value="cNMP_binding"/>
    <property type="match status" value="1"/>
</dbReference>
<accession>A0A949TUI0</accession>
<feature type="domain" description="HTH crp-type" evidence="2">
    <location>
        <begin position="147"/>
        <end position="220"/>
    </location>
</feature>
<evidence type="ECO:0000259" key="1">
    <source>
        <dbReference type="PROSITE" id="PS50042"/>
    </source>
</evidence>
<dbReference type="InterPro" id="IPR012318">
    <property type="entry name" value="HTH_CRP"/>
</dbReference>
<dbReference type="SMART" id="SM00419">
    <property type="entry name" value="HTH_CRP"/>
    <property type="match status" value="1"/>
</dbReference>
<dbReference type="InterPro" id="IPR000595">
    <property type="entry name" value="cNMP-bd_dom"/>
</dbReference>
<protein>
    <submittedName>
        <fullName evidence="3">Crp/Fnr family transcriptional regulator</fullName>
    </submittedName>
</protein>
<dbReference type="Proteomes" id="UP000694308">
    <property type="component" value="Unassembled WGS sequence"/>
</dbReference>
<name>A0A949TUI0_9CLOT</name>
<dbReference type="PROSITE" id="PS50042">
    <property type="entry name" value="CNMP_BINDING_3"/>
    <property type="match status" value="1"/>
</dbReference>